<proteinExistence type="predicted"/>
<dbReference type="SMART" id="SM00028">
    <property type="entry name" value="TPR"/>
    <property type="match status" value="6"/>
</dbReference>
<keyword evidence="3" id="KW-1185">Reference proteome</keyword>
<accession>A0ABU9Z430</accession>
<dbReference type="InterPro" id="IPR052943">
    <property type="entry name" value="TMTC_O-mannosyl-trnsfr"/>
</dbReference>
<name>A0ABU9Z430_9RHOO</name>
<reference evidence="2 3" key="1">
    <citation type="journal article" date="2018" name="Int. J. Syst. Evol. Microbiol.">
        <title>Uliginosibacterium sediminicola sp. nov., isolated from freshwater sediment.</title>
        <authorList>
            <person name="Hwang W.M."/>
            <person name="Kim S.M."/>
            <person name="Kang K."/>
            <person name="Ahn T.Y."/>
        </authorList>
    </citation>
    <scope>NUCLEOTIDE SEQUENCE [LARGE SCALE GENOMIC DNA]</scope>
    <source>
        <strain evidence="2 3">M1-21</strain>
    </source>
</reference>
<dbReference type="InterPro" id="IPR011990">
    <property type="entry name" value="TPR-like_helical_dom_sf"/>
</dbReference>
<dbReference type="PANTHER" id="PTHR44809">
    <property type="match status" value="1"/>
</dbReference>
<dbReference type="Gene3D" id="1.25.40.10">
    <property type="entry name" value="Tetratricopeptide repeat domain"/>
    <property type="match status" value="2"/>
</dbReference>
<dbReference type="Gene3D" id="3.40.50.2000">
    <property type="entry name" value="Glycogen Phosphorylase B"/>
    <property type="match status" value="1"/>
</dbReference>
<feature type="repeat" description="TPR" evidence="1">
    <location>
        <begin position="290"/>
        <end position="323"/>
    </location>
</feature>
<dbReference type="EMBL" id="JBDIVE010000018">
    <property type="protein sequence ID" value="MEN3070711.1"/>
    <property type="molecule type" value="Genomic_DNA"/>
</dbReference>
<protein>
    <submittedName>
        <fullName evidence="2">Tetratricopeptide repeat protein</fullName>
    </submittedName>
</protein>
<dbReference type="PANTHER" id="PTHR44809:SF1">
    <property type="entry name" value="PROTEIN O-MANNOSYL-TRANSFERASE TMTC1"/>
    <property type="match status" value="1"/>
</dbReference>
<gene>
    <name evidence="2" type="ORF">ABDB84_19665</name>
</gene>
<dbReference type="PROSITE" id="PS50005">
    <property type="entry name" value="TPR"/>
    <property type="match status" value="1"/>
</dbReference>
<organism evidence="2 3">
    <name type="scientific">Uliginosibacterium sediminicola</name>
    <dbReference type="NCBI Taxonomy" id="2024550"/>
    <lineage>
        <taxon>Bacteria</taxon>
        <taxon>Pseudomonadati</taxon>
        <taxon>Pseudomonadota</taxon>
        <taxon>Betaproteobacteria</taxon>
        <taxon>Rhodocyclales</taxon>
        <taxon>Zoogloeaceae</taxon>
        <taxon>Uliginosibacterium</taxon>
    </lineage>
</organism>
<dbReference type="Pfam" id="PF13432">
    <property type="entry name" value="TPR_16"/>
    <property type="match status" value="2"/>
</dbReference>
<dbReference type="InterPro" id="IPR019734">
    <property type="entry name" value="TPR_rpt"/>
</dbReference>
<dbReference type="SUPFAM" id="SSF53756">
    <property type="entry name" value="UDP-Glycosyltransferase/glycogen phosphorylase"/>
    <property type="match status" value="1"/>
</dbReference>
<evidence type="ECO:0000256" key="1">
    <source>
        <dbReference type="PROSITE-ProRule" id="PRU00339"/>
    </source>
</evidence>
<comment type="caution">
    <text evidence="2">The sequence shown here is derived from an EMBL/GenBank/DDBJ whole genome shotgun (WGS) entry which is preliminary data.</text>
</comment>
<dbReference type="Pfam" id="PF14559">
    <property type="entry name" value="TPR_19"/>
    <property type="match status" value="1"/>
</dbReference>
<sequence length="711" mass="79947">MLKRLFSRKPPLYTPEQLFEAAVVAYDKGQFEKATSLLLDVITLNPEDDAVLNLLGVCKARTGDLEQSQYLIERAIALNATGKGYHLNLANVLRFRGDIDGAERALRKHVELSPNNAEGHVALADLLRQNQRTEEARKVLENAQSLVSESREVLAYACASDLMAQAKYAEALSCINEFIAPDAPTADHKLLILAAKLLVQEIRPQQGAFLFRHVLREDPNNIDALHGLGATLQMITLGDEAENCYRVGLGIAPDNVALAKSLISLLIDRRKLDEATDILNAFIAQYPEEPDFFVLAGRIQGIKNDYDAADENFKSALAIAPSHAAAREFSSLLLVRSGHYEESFKIYEALIAEFPERNIHRYNYAFALLIAGRFREGLKNFEARLTLAYEMGIPYDLRLIFYPTQESVKPIPPWCDPEQDISGQHLLVWREQGFGDCIMCLRFIKTLKQRGANRVTLLIMDELSRIASGIEGVDEVVTSSQWENHAARIKTNATLQCSIVSLPYLLGVELAEVTATTPYIHPHPQRIAHWQDRLKHTPGLRIGVVWGGNPGLATDRARSLSLEQLKPLFEIEGCSWISLQKGEPRGQISALQGLGILDWMDDCKDFMDTAELAANLDLVISVDTSVVHLCGALGIPVWMFNRAGSEWRWQHNREESIWYPNMRLFNQSLTETWEPVIRRMQKALKSHMTKERTLNKILNDCTIQSESPRVF</sequence>
<evidence type="ECO:0000313" key="2">
    <source>
        <dbReference type="EMBL" id="MEN3070711.1"/>
    </source>
</evidence>
<dbReference type="SUPFAM" id="SSF48452">
    <property type="entry name" value="TPR-like"/>
    <property type="match status" value="2"/>
</dbReference>
<keyword evidence="1" id="KW-0802">TPR repeat</keyword>
<dbReference type="RefSeq" id="WP_345921489.1">
    <property type="nucleotide sequence ID" value="NZ_JBDIVE010000018.1"/>
</dbReference>
<evidence type="ECO:0000313" key="3">
    <source>
        <dbReference type="Proteomes" id="UP001410394"/>
    </source>
</evidence>
<dbReference type="Proteomes" id="UP001410394">
    <property type="component" value="Unassembled WGS sequence"/>
</dbReference>